<dbReference type="EMBL" id="SUME01000005">
    <property type="protein sequence ID" value="TJZ60150.1"/>
    <property type="molecule type" value="Genomic_DNA"/>
</dbReference>
<keyword evidence="5" id="KW-1185">Reference proteome</keyword>
<dbReference type="InterPro" id="IPR008979">
    <property type="entry name" value="Galactose-bd-like_sf"/>
</dbReference>
<dbReference type="OrthoDB" id="9815108at2"/>
<evidence type="ECO:0000313" key="5">
    <source>
        <dbReference type="Proteomes" id="UP000306808"/>
    </source>
</evidence>
<organism evidence="4 5">
    <name type="scientific">Sphingobacterium olei</name>
    <dbReference type="NCBI Taxonomy" id="2571155"/>
    <lineage>
        <taxon>Bacteria</taxon>
        <taxon>Pseudomonadati</taxon>
        <taxon>Bacteroidota</taxon>
        <taxon>Sphingobacteriia</taxon>
        <taxon>Sphingobacteriales</taxon>
        <taxon>Sphingobacteriaceae</taxon>
        <taxon>Sphingobacterium</taxon>
    </lineage>
</organism>
<dbReference type="AlphaFoldDB" id="A0A4U0NZI1"/>
<dbReference type="InterPro" id="IPR035398">
    <property type="entry name" value="Bac_rhamnosid_C"/>
</dbReference>
<feature type="domain" description="Bacterial alpha-L-rhamnosidase N-terminal" evidence="1">
    <location>
        <begin position="64"/>
        <end position="212"/>
    </location>
</feature>
<dbReference type="Pfam" id="PF17390">
    <property type="entry name" value="Bac_rhamnosid_C"/>
    <property type="match status" value="1"/>
</dbReference>
<evidence type="ECO:0000259" key="2">
    <source>
        <dbReference type="Pfam" id="PF17389"/>
    </source>
</evidence>
<dbReference type="Gene3D" id="2.60.120.260">
    <property type="entry name" value="Galactose-binding domain-like"/>
    <property type="match status" value="2"/>
</dbReference>
<dbReference type="SUPFAM" id="SSF48208">
    <property type="entry name" value="Six-hairpin glycosidases"/>
    <property type="match status" value="1"/>
</dbReference>
<dbReference type="Proteomes" id="UP000306808">
    <property type="component" value="Unassembled WGS sequence"/>
</dbReference>
<dbReference type="InterPro" id="IPR035396">
    <property type="entry name" value="Bac_rhamnosid6H"/>
</dbReference>
<dbReference type="PANTHER" id="PTHR34987:SF2">
    <property type="entry name" value="B, PUTATIVE (AFU_ORTHOLOGUE AFUA_7G05040)-RELATED"/>
    <property type="match status" value="1"/>
</dbReference>
<accession>A0A4U0NZI1</accession>
<dbReference type="Pfam" id="PF08531">
    <property type="entry name" value="Bac_rhamnosid_N"/>
    <property type="match status" value="1"/>
</dbReference>
<feature type="domain" description="Alpha-L-rhamnosidase C-terminal" evidence="3">
    <location>
        <begin position="713"/>
        <end position="771"/>
    </location>
</feature>
<comment type="caution">
    <text evidence="4">The sequence shown here is derived from an EMBL/GenBank/DDBJ whole genome shotgun (WGS) entry which is preliminary data.</text>
</comment>
<reference evidence="4 5" key="1">
    <citation type="submission" date="2019-04" db="EMBL/GenBank/DDBJ databases">
        <title>Sphingobacterium olei sp. nov., isolated from oil-contaminated soil.</title>
        <authorList>
            <person name="Liu B."/>
        </authorList>
    </citation>
    <scope>NUCLEOTIDE SEQUENCE [LARGE SCALE GENOMIC DNA]</scope>
    <source>
        <strain evidence="4 5">HAL-9</strain>
    </source>
</reference>
<dbReference type="Gene3D" id="2.60.420.10">
    <property type="entry name" value="Maltose phosphorylase, domain 3"/>
    <property type="match status" value="1"/>
</dbReference>
<gene>
    <name evidence="4" type="ORF">FAZ15_14210</name>
</gene>
<dbReference type="InterPro" id="IPR012341">
    <property type="entry name" value="6hp_glycosidase-like_sf"/>
</dbReference>
<proteinExistence type="predicted"/>
<dbReference type="Gene3D" id="1.50.10.10">
    <property type="match status" value="1"/>
</dbReference>
<dbReference type="Pfam" id="PF17389">
    <property type="entry name" value="Bac_rhamnosid6H"/>
    <property type="match status" value="1"/>
</dbReference>
<evidence type="ECO:0000259" key="1">
    <source>
        <dbReference type="Pfam" id="PF08531"/>
    </source>
</evidence>
<protein>
    <submittedName>
        <fullName evidence="4">Alpha-L-rhamnosidase</fullName>
    </submittedName>
</protein>
<dbReference type="GO" id="GO:0005975">
    <property type="term" value="P:carbohydrate metabolic process"/>
    <property type="evidence" value="ECO:0007669"/>
    <property type="project" value="InterPro"/>
</dbReference>
<evidence type="ECO:0000259" key="3">
    <source>
        <dbReference type="Pfam" id="PF17390"/>
    </source>
</evidence>
<name>A0A4U0NZI1_9SPHI</name>
<dbReference type="PANTHER" id="PTHR34987">
    <property type="entry name" value="C, PUTATIVE (AFU_ORTHOLOGUE AFUA_3G02880)-RELATED"/>
    <property type="match status" value="1"/>
</dbReference>
<evidence type="ECO:0000313" key="4">
    <source>
        <dbReference type="EMBL" id="TJZ60150.1"/>
    </source>
</evidence>
<dbReference type="InterPro" id="IPR008928">
    <property type="entry name" value="6-hairpin_glycosidase_sf"/>
</dbReference>
<dbReference type="InterPro" id="IPR013737">
    <property type="entry name" value="Bac_rhamnosid_N"/>
</dbReference>
<feature type="domain" description="Alpha-L-rhamnosidase six-hairpin glycosidase" evidence="2">
    <location>
        <begin position="383"/>
        <end position="709"/>
    </location>
</feature>
<dbReference type="SUPFAM" id="SSF49785">
    <property type="entry name" value="Galactose-binding domain-like"/>
    <property type="match status" value="1"/>
</dbReference>
<sequence>MRSVLIFISFYQFIVQGIFAQTTPVNPQLMKGYWPSSWISCPDISQRDYGVYHFRKSFDLNEKPEKFIVHVTADNRYRLFVNGVAVVSGPARGDLANWYFETVDIGSYLQRGKNIVAALVWNMGEYAAVAQVSNQTGFVLQGDGPAEQVINSDASWKVMQNNAYSPVSTDNTERLGAYMVVGPGDQVDASHFPWNWEKPEFDDSQWQYARKLVNNPVTHGYGTDNLWTLKPRNIPFMQEVMQRIPTVRRVRGLQGAAKFIDGRTPLRIPPHQKVSILLDQSVNTVAYPELIVSQGKGAHIKMTYAESLYDATGNKGNRNEIDGKEIKGNYDVFLPDGGSLRSFRPLWFKTYRYVQLDIETLDETLVLNDLYGMKTGYPFELKATFTSNDPNLTKIWDVGWRTQLICAGETYFDTPYYEQLQYEGDTRIQALITLYMSGDDRLMRKALLDFYNSKTPEGLPQGRYPSNRLQVIPTFSLFWVSMVYDYWMHRQDDEFVKQFLPSVQQVLAWYVSNMDKEKGMLGPMKWWNFVDWDAFDLWGVPEGAEDGNSAIISLQLAYTLKQAQALFAYFGEETQAQKYETLSHNLNSKTYEHAFDKDRMLMANSPLKETYSQHASILAILSGAVQGDEARTVFEKLTTDDSISKVTFFYRFYLIRAMKEVGLADRYYAQLDPWWKMLDMGLTTFAEKPEPTRTDSHAWSSSPNYDFLATIIGIMPASPGFKSVLIQPGLGELKEAEGSMPHPNGTIKVKLKRNGSGIKGTVSLPDDVDGTFKFGGKEIKLQGGTNSITL</sequence>